<dbReference type="RefSeq" id="WP_067146587.1">
    <property type="nucleotide sequence ID" value="NZ_CP014265.1"/>
</dbReference>
<sequence>MNEKLYELFDLVLQSNFSIKKENDKRTIELGDDGEHGKMETYSIFPGIILSYMDLNIETMDDVFIEEKIDSRLLEINHCRDGRYAYTINDDKIIYFGQGDLCISIYEITKTLSEFPLEYYRGLEIFIDVDIANDYVKNYIPDFDLIEFYEDLKRNKGFVLIRSNEKIDHVIGELYNVDERIKNPYHKLKTLELLLFFSITNFNRNKSISLSKEQVEIIDNVKNELLNDLESKITIDQLANKYDISKTSLKNCFKEIYGKPIYKWRKEYKLDYACKLLNQGDYTISEISKMVGYTSPSKFTEAFKDYKGCTPSEYKKIKFNI</sequence>
<dbReference type="PATRIC" id="fig|294671.3.peg.862"/>
<dbReference type="Pfam" id="PF12833">
    <property type="entry name" value="HTH_18"/>
    <property type="match status" value="1"/>
</dbReference>
<keyword evidence="2 6" id="KW-0238">DNA-binding</keyword>
<dbReference type="Gene3D" id="1.10.10.60">
    <property type="entry name" value="Homeodomain-like"/>
    <property type="match status" value="1"/>
</dbReference>
<dbReference type="PROSITE" id="PS01124">
    <property type="entry name" value="HTH_ARAC_FAMILY_2"/>
    <property type="match status" value="1"/>
</dbReference>
<dbReference type="Proteomes" id="UP000066376">
    <property type="component" value="Chromosome"/>
</dbReference>
<dbReference type="InterPro" id="IPR018060">
    <property type="entry name" value="HTH_AraC"/>
</dbReference>
<keyword evidence="7" id="KW-1185">Reference proteome</keyword>
<dbReference type="GO" id="GO:0003700">
    <property type="term" value="F:DNA-binding transcription factor activity"/>
    <property type="evidence" value="ECO:0007669"/>
    <property type="project" value="InterPro"/>
</dbReference>
<dbReference type="EMBL" id="FOTL01000014">
    <property type="protein sequence ID" value="SFL49076.1"/>
    <property type="molecule type" value="Genomic_DNA"/>
</dbReference>
<reference evidence="8" key="4">
    <citation type="submission" date="2016-10" db="EMBL/GenBank/DDBJ databases">
        <authorList>
            <person name="Varghese N."/>
        </authorList>
    </citation>
    <scope>NUCLEOTIDE SEQUENCE [LARGE SCALE GENOMIC DNA]</scope>
    <source>
        <strain evidence="8">DSM 16632</strain>
    </source>
</reference>
<evidence type="ECO:0000259" key="4">
    <source>
        <dbReference type="PROSITE" id="PS01124"/>
    </source>
</evidence>
<dbReference type="SMART" id="SM00342">
    <property type="entry name" value="HTH_ARAC"/>
    <property type="match status" value="1"/>
</dbReference>
<feature type="domain" description="HTH araC/xylS-type" evidence="4">
    <location>
        <begin position="219"/>
        <end position="317"/>
    </location>
</feature>
<dbReference type="OrthoDB" id="76248at2157"/>
<dbReference type="STRING" id="294671.YLM1_0824"/>
<dbReference type="PRINTS" id="PR00032">
    <property type="entry name" value="HTHARAC"/>
</dbReference>
<dbReference type="SUPFAM" id="SSF46689">
    <property type="entry name" value="Homeodomain-like"/>
    <property type="match status" value="2"/>
</dbReference>
<reference evidence="6" key="3">
    <citation type="submission" date="2016-10" db="EMBL/GenBank/DDBJ databases">
        <authorList>
            <person name="de Groot N.N."/>
        </authorList>
    </citation>
    <scope>NUCLEOTIDE SEQUENCE [LARGE SCALE GENOMIC DNA]</scope>
    <source>
        <strain evidence="6">DSM 16632</strain>
    </source>
</reference>
<organism evidence="5 7">
    <name type="scientific">Methanobrevibacter olleyae</name>
    <dbReference type="NCBI Taxonomy" id="294671"/>
    <lineage>
        <taxon>Archaea</taxon>
        <taxon>Methanobacteriati</taxon>
        <taxon>Methanobacteriota</taxon>
        <taxon>Methanomada group</taxon>
        <taxon>Methanobacteria</taxon>
        <taxon>Methanobacteriales</taxon>
        <taxon>Methanobacteriaceae</taxon>
        <taxon>Methanobrevibacter</taxon>
    </lineage>
</organism>
<evidence type="ECO:0000256" key="1">
    <source>
        <dbReference type="ARBA" id="ARBA00023015"/>
    </source>
</evidence>
<gene>
    <name evidence="6" type="ORF">SAMN02910297_01036</name>
    <name evidence="5" type="ORF">YLM1_0824</name>
</gene>
<dbReference type="KEGG" id="mol:YLM1_0824"/>
<name>A0A126QZA1_METOL</name>
<evidence type="ECO:0000256" key="2">
    <source>
        <dbReference type="ARBA" id="ARBA00023125"/>
    </source>
</evidence>
<keyword evidence="3" id="KW-0804">Transcription</keyword>
<dbReference type="AlphaFoldDB" id="A0A126QZA1"/>
<dbReference type="InterPro" id="IPR009057">
    <property type="entry name" value="Homeodomain-like_sf"/>
</dbReference>
<evidence type="ECO:0000256" key="3">
    <source>
        <dbReference type="ARBA" id="ARBA00023163"/>
    </source>
</evidence>
<reference evidence="5 7" key="1">
    <citation type="journal article" date="2016" name="Genome Announc.">
        <title>Draft Genome Sequence of the Rumen Methanogen Methanobrevibacter olleyae YLM1.</title>
        <authorList>
            <person name="Kelly W.J."/>
            <person name="Li D."/>
            <person name="Lambie S.C."/>
            <person name="Cox F."/>
            <person name="Attwood G.T."/>
            <person name="Altermann E."/>
            <person name="Leahy S.C."/>
        </authorList>
    </citation>
    <scope>NUCLEOTIDE SEQUENCE [LARGE SCALE GENOMIC DNA]</scope>
    <source>
        <strain evidence="5 7">YLM1</strain>
    </source>
</reference>
<dbReference type="EMBL" id="CP014265">
    <property type="protein sequence ID" value="AMK15381.1"/>
    <property type="molecule type" value="Genomic_DNA"/>
</dbReference>
<evidence type="ECO:0000313" key="5">
    <source>
        <dbReference type="EMBL" id="AMK15381.1"/>
    </source>
</evidence>
<dbReference type="InterPro" id="IPR053142">
    <property type="entry name" value="PchR_regulatory_protein"/>
</dbReference>
<accession>A0A126QZA1</accession>
<dbReference type="GeneID" id="28489121"/>
<proteinExistence type="predicted"/>
<dbReference type="Proteomes" id="UP000183442">
    <property type="component" value="Unassembled WGS sequence"/>
</dbReference>
<dbReference type="PANTHER" id="PTHR47893:SF1">
    <property type="entry name" value="REGULATORY PROTEIN PCHR"/>
    <property type="match status" value="1"/>
</dbReference>
<evidence type="ECO:0000313" key="6">
    <source>
        <dbReference type="EMBL" id="SFL49076.1"/>
    </source>
</evidence>
<evidence type="ECO:0000313" key="8">
    <source>
        <dbReference type="Proteomes" id="UP000183442"/>
    </source>
</evidence>
<protein>
    <submittedName>
        <fullName evidence="6">AraC-type DNA-binding protein</fullName>
    </submittedName>
    <submittedName>
        <fullName evidence="5">Transcriptional regulator</fullName>
    </submittedName>
</protein>
<reference evidence="7" key="2">
    <citation type="submission" date="2016-02" db="EMBL/GenBank/DDBJ databases">
        <title>The draft genome sequence of the rumen methanogen Methanobrevibacter olleyae YLM1.</title>
        <authorList>
            <consortium name="New Zealand Agricultural Greenhouse Gas Research Centre/Pastoral Greenhouse Gas Research Consortium"/>
            <person name="Kelly W.J."/>
            <person name="Li D."/>
            <person name="Lambie S.C."/>
            <person name="Attwood G.T."/>
            <person name="Altermann E."/>
            <person name="Leahy S.C."/>
        </authorList>
    </citation>
    <scope>NUCLEOTIDE SEQUENCE [LARGE SCALE GENOMIC DNA]</scope>
    <source>
        <strain evidence="7">YLM1</strain>
    </source>
</reference>
<evidence type="ECO:0000313" key="7">
    <source>
        <dbReference type="Proteomes" id="UP000066376"/>
    </source>
</evidence>
<dbReference type="GO" id="GO:0043565">
    <property type="term" value="F:sequence-specific DNA binding"/>
    <property type="evidence" value="ECO:0007669"/>
    <property type="project" value="InterPro"/>
</dbReference>
<keyword evidence="1" id="KW-0805">Transcription regulation</keyword>
<dbReference type="PANTHER" id="PTHR47893">
    <property type="entry name" value="REGULATORY PROTEIN PCHR"/>
    <property type="match status" value="1"/>
</dbReference>
<dbReference type="InterPro" id="IPR020449">
    <property type="entry name" value="Tscrpt_reg_AraC-type_HTH"/>
</dbReference>